<name>A0A445I9Y9_GLYSO</name>
<dbReference type="InterPro" id="IPR041577">
    <property type="entry name" value="RT_RNaseH_2"/>
</dbReference>
<proteinExistence type="predicted"/>
<sequence>MAEIECLQLCAGVQVHVQERLFFVDLHILSLCGADLVLGEDTHSELRSITPPQLRYLVRKDGANGFFCIRIVSQEPPSTQTITSPFDIPVIASLIHKFKDFFQISSSLPPSRTTNHSILGTFGQQFLFEVIQMFLCSKTGRVPGSSCFSSRCETSSCQGSAPLTSLLTRGHFKWSSVAQLAFEKLKTAISTTPVLSLSNFSLPFVLEIDASGTGMGVITLLLGETRGTLVRWGLYNSETWKLWKWKEHRSITRRGAERTESVMAGGMINDGKSFPRRFSGRPIPKRGQVKVAIVLGLAHSLAAIFSRTTTSCVAPPHHLSH</sequence>
<comment type="caution">
    <text evidence="2">The sequence shown here is derived from an EMBL/GenBank/DDBJ whole genome shotgun (WGS) entry which is preliminary data.</text>
</comment>
<protein>
    <recommendedName>
        <fullName evidence="1">Reverse transcriptase/retrotransposon-derived protein RNase H-like domain-containing protein</fullName>
    </recommendedName>
</protein>
<dbReference type="InterPro" id="IPR043502">
    <property type="entry name" value="DNA/RNA_pol_sf"/>
</dbReference>
<dbReference type="SUPFAM" id="SSF56672">
    <property type="entry name" value="DNA/RNA polymerases"/>
    <property type="match status" value="1"/>
</dbReference>
<organism evidence="2 3">
    <name type="scientific">Glycine soja</name>
    <name type="common">Wild soybean</name>
    <dbReference type="NCBI Taxonomy" id="3848"/>
    <lineage>
        <taxon>Eukaryota</taxon>
        <taxon>Viridiplantae</taxon>
        <taxon>Streptophyta</taxon>
        <taxon>Embryophyta</taxon>
        <taxon>Tracheophyta</taxon>
        <taxon>Spermatophyta</taxon>
        <taxon>Magnoliopsida</taxon>
        <taxon>eudicotyledons</taxon>
        <taxon>Gunneridae</taxon>
        <taxon>Pentapetalae</taxon>
        <taxon>rosids</taxon>
        <taxon>fabids</taxon>
        <taxon>Fabales</taxon>
        <taxon>Fabaceae</taxon>
        <taxon>Papilionoideae</taxon>
        <taxon>50 kb inversion clade</taxon>
        <taxon>NPAAA clade</taxon>
        <taxon>indigoferoid/millettioid clade</taxon>
        <taxon>Phaseoleae</taxon>
        <taxon>Glycine</taxon>
        <taxon>Glycine subgen. Soja</taxon>
    </lineage>
</organism>
<dbReference type="PANTHER" id="PTHR36615:SF7">
    <property type="entry name" value="PROTEIN, PUTATIVE-RELATED"/>
    <property type="match status" value="1"/>
</dbReference>
<dbReference type="Gene3D" id="3.30.70.270">
    <property type="match status" value="1"/>
</dbReference>
<reference evidence="2 3" key="1">
    <citation type="submission" date="2018-09" db="EMBL/GenBank/DDBJ databases">
        <title>A high-quality reference genome of wild soybean provides a powerful tool to mine soybean genomes.</title>
        <authorList>
            <person name="Xie M."/>
            <person name="Chung C.Y.L."/>
            <person name="Li M.-W."/>
            <person name="Wong F.-L."/>
            <person name="Chan T.-F."/>
            <person name="Lam H.-M."/>
        </authorList>
    </citation>
    <scope>NUCLEOTIDE SEQUENCE [LARGE SCALE GENOMIC DNA]</scope>
    <source>
        <strain evidence="3">cv. W05</strain>
        <tissue evidence="2">Hypocotyl of etiolated seedlings</tissue>
    </source>
</reference>
<dbReference type="EMBL" id="QZWG01000011">
    <property type="protein sequence ID" value="RZB82688.1"/>
    <property type="molecule type" value="Genomic_DNA"/>
</dbReference>
<feature type="domain" description="Reverse transcriptase/retrotransposon-derived protein RNase H-like" evidence="1">
    <location>
        <begin position="174"/>
        <end position="220"/>
    </location>
</feature>
<dbReference type="Proteomes" id="UP000289340">
    <property type="component" value="Chromosome 11"/>
</dbReference>
<dbReference type="Pfam" id="PF17919">
    <property type="entry name" value="RT_RNaseH_2"/>
    <property type="match status" value="1"/>
</dbReference>
<keyword evidence="3" id="KW-1185">Reference proteome</keyword>
<dbReference type="PANTHER" id="PTHR36615">
    <property type="entry name" value="PROTEIN, PUTATIVE-RELATED"/>
    <property type="match status" value="1"/>
</dbReference>
<evidence type="ECO:0000313" key="2">
    <source>
        <dbReference type="EMBL" id="RZB82688.1"/>
    </source>
</evidence>
<dbReference type="InterPro" id="IPR043128">
    <property type="entry name" value="Rev_trsase/Diguanyl_cyclase"/>
</dbReference>
<evidence type="ECO:0000313" key="3">
    <source>
        <dbReference type="Proteomes" id="UP000289340"/>
    </source>
</evidence>
<evidence type="ECO:0000259" key="1">
    <source>
        <dbReference type="Pfam" id="PF17919"/>
    </source>
</evidence>
<dbReference type="AlphaFoldDB" id="A0A445I9Y9"/>
<accession>A0A445I9Y9</accession>
<gene>
    <name evidence="2" type="ORF">D0Y65_031678</name>
</gene>